<reference evidence="16" key="1">
    <citation type="journal article" date="2021" name="Mitochondrial DNA Part B Resour">
        <title>The complete plastid genome of Selaginella erythropus (Selaginellaceae), a species with distinctive giant chloroplasts.</title>
        <authorList>
            <person name="Huang C.L."/>
            <person name="Liu J.W."/>
            <person name="Ho J.F."/>
            <person name="Sun Y.H."/>
            <person name="Wu C.S."/>
            <person name="Chesson P."/>
            <person name="Sheue C.R."/>
        </authorList>
    </citation>
    <scope>NUCLEOTIDE SEQUENCE</scope>
</reference>
<dbReference type="InterPro" id="IPR014724">
    <property type="entry name" value="RNA_pol_RPB2_OB-fold"/>
</dbReference>
<dbReference type="EC" id="2.7.7.6" evidence="8"/>
<feature type="domain" description="RNA polymerase Rpb2" evidence="13">
    <location>
        <begin position="979"/>
        <end position="1057"/>
    </location>
</feature>
<feature type="region of interest" description="Disordered" evidence="11">
    <location>
        <begin position="959"/>
        <end position="979"/>
    </location>
</feature>
<keyword evidence="4 8" id="KW-0808">Transferase</keyword>
<gene>
    <name evidence="8 16" type="primary">rpoB</name>
</gene>
<dbReference type="InterPro" id="IPR015712">
    <property type="entry name" value="DNA-dir_RNA_pol_su2"/>
</dbReference>
<sequence length="1078" mass="120068">MVLEKNKDMFVMPDLGEAQSEAFYRFINWGSMEELNDSPVIEDTDREMGLRPFGGRYYIVEPLSDKRDAVYEPIAYPSESYVPVQSTRKGEAWAEEQIVYIGSIPSTSPQGTFVVNGIDRVTINQISRSPGTHHKMERGPNGNPVYTGTTIPNRGGKPKSEPDGNNRIWVRVRKKRKTPIQPPSLAMGPSTKDILDNVCYPDNYWEKKDNNVWSREHAVPESHKLSYGTDEYTELSDIFEESRQKSLQPRFETGEIGRTNLNKKPDPEVPKNEIFLLPKDVLAATDYLIGIGIGIGTLDDIDHLKNRRIRTVADLLQDQLRLALERLADSMRGGVSRAARRKNVPTMRSVVNSSLLLTTLKEFFGSHPLSQSLDQTNPLTQMVHKRKLSSLGPGGPTRRTASYQVRDIHPSHYGRVCPIETSEGTNAGLISSLALHAGVNHWGYLTSPFHRISGVLSGGGEVAAYVSAEDEGYRITTGTCLYVYRKDRGEQATAARYRQEFVTLAWDQIHLRSISPLQNFSVGASLIPFLENNDANRTLTGSNTQRQAVPLLRTDQCIVGTGLEGQIALDSWDTVIAARGGKIDYIDCERTILVGDGETIETELVMYQSSNNNTCVHQKPAGFGKGGFPMKGQVVAGTGAAKGGELALGRNILMAYMPWEGYNFEDSVLISERLIFEDIYTSIHIEKYEMEARVTLQGTAEIITRKIPHLDDYFLRHLDESGLVLPGSWVETGDVLVGKLTPRNPEESPKAPESNLLQAISGIDVTTARETCLKVPTGGRGRIIDVRWIYPEDTSRYKTRVVHVYVLQVREMQVGDKVAGRHGNKGIISKIVPRQDMPYLQDGTSIDMILSPLGVPSRMNVGQIFECVPGLAGYNLETHYRIIPFDERYEREASRKLVYSEIYEASEQTANPWLFELDNPGKSQLIDGRTGEAFEQPVTVGKAYMLKLVHQVDDKIHARSSGPYSRVTQQPLKGKSKQGGQRVGEMEVWALEGYGVSYILQEMLTMKSDHVRARRKVVGTLVAGEPVYDGGPAEATTPESFRLLVRELRCLALDLDLAVVENDLVSNNTYREGGSSIL</sequence>
<comment type="subunit">
    <text evidence="8 10">In plastids the minimal PEP RNA polymerase catalytic core is composed of four subunits: alpha, beta, beta', and beta''. When a (nuclear-encoded) sigma factor is associated with the core the holoenzyme is formed, which can initiate transcription.</text>
</comment>
<dbReference type="AlphaFoldDB" id="A0A8K1SNY7"/>
<proteinExistence type="inferred from homology"/>
<dbReference type="InterPro" id="IPR007642">
    <property type="entry name" value="RNA_pol_Rpb2_2"/>
</dbReference>
<dbReference type="Gene3D" id="3.90.1800.10">
    <property type="entry name" value="RNA polymerase alpha subunit dimerisation domain"/>
    <property type="match status" value="1"/>
</dbReference>
<dbReference type="Gene3D" id="2.40.50.100">
    <property type="match status" value="1"/>
</dbReference>
<evidence type="ECO:0000256" key="4">
    <source>
        <dbReference type="ARBA" id="ARBA00022679"/>
    </source>
</evidence>
<dbReference type="HAMAP" id="MF_01321">
    <property type="entry name" value="RNApol_bact_RpoB"/>
    <property type="match status" value="1"/>
</dbReference>
<keyword evidence="5 8" id="KW-0548">Nucleotidyltransferase</keyword>
<dbReference type="InterPro" id="IPR007641">
    <property type="entry name" value="RNA_pol_Rpb2_7"/>
</dbReference>
<reference evidence="16" key="2">
    <citation type="submission" date="2021-06" db="EMBL/GenBank/DDBJ databases">
        <authorList>
            <person name="Sheue C.-R."/>
            <person name="Liu J.-W."/>
            <person name="Chesson P."/>
            <person name="Ho J.-F."/>
            <person name="Huang C.-L."/>
        </authorList>
    </citation>
    <scope>NUCLEOTIDE SEQUENCE</scope>
</reference>
<dbReference type="Gene3D" id="2.40.50.150">
    <property type="match status" value="1"/>
</dbReference>
<dbReference type="PROSITE" id="PS01166">
    <property type="entry name" value="RNA_POL_BETA"/>
    <property type="match status" value="1"/>
</dbReference>
<dbReference type="GO" id="GO:0006351">
    <property type="term" value="P:DNA-templated transcription"/>
    <property type="evidence" value="ECO:0007669"/>
    <property type="project" value="UniProtKB-UniRule"/>
</dbReference>
<dbReference type="Gene3D" id="3.90.1110.10">
    <property type="entry name" value="RNA polymerase Rpb2, domain 2"/>
    <property type="match status" value="1"/>
</dbReference>
<keyword evidence="16" id="KW-0934">Plastid</keyword>
<evidence type="ECO:0000256" key="2">
    <source>
        <dbReference type="ARBA" id="ARBA00006835"/>
    </source>
</evidence>
<dbReference type="InterPro" id="IPR037034">
    <property type="entry name" value="RNA_pol_Rpb2_2_sf"/>
</dbReference>
<dbReference type="GO" id="GO:0003899">
    <property type="term" value="F:DNA-directed RNA polymerase activity"/>
    <property type="evidence" value="ECO:0007669"/>
    <property type="project" value="UniProtKB-UniRule"/>
</dbReference>
<dbReference type="Pfam" id="PF04565">
    <property type="entry name" value="RNA_pol_Rpb2_3"/>
    <property type="match status" value="1"/>
</dbReference>
<evidence type="ECO:0000256" key="8">
    <source>
        <dbReference type="HAMAP-Rule" id="MF_01321"/>
    </source>
</evidence>
<feature type="compositionally biased region" description="Polar residues" evidence="11">
    <location>
        <begin position="962"/>
        <end position="971"/>
    </location>
</feature>
<organism evidence="16">
    <name type="scientific">Selaginella erythropus</name>
    <dbReference type="NCBI Taxonomy" id="137146"/>
    <lineage>
        <taxon>Eukaryota</taxon>
        <taxon>Viridiplantae</taxon>
        <taxon>Streptophyta</taxon>
        <taxon>Embryophyta</taxon>
        <taxon>Tracheophyta</taxon>
        <taxon>Lycopodiopsida</taxon>
        <taxon>Selaginellales</taxon>
        <taxon>Selaginellaceae</taxon>
        <taxon>Selaginella</taxon>
    </lineage>
</organism>
<comment type="similarity">
    <text evidence="2 8 9">Belongs to the RNA polymerase beta chain family.</text>
</comment>
<evidence type="ECO:0000256" key="3">
    <source>
        <dbReference type="ARBA" id="ARBA00022478"/>
    </source>
</evidence>
<name>A0A8K1SNY7_9TRAC</name>
<dbReference type="Gene3D" id="2.40.270.10">
    <property type="entry name" value="DNA-directed RNA polymerase, subunit 2, domain 6"/>
    <property type="match status" value="1"/>
</dbReference>
<dbReference type="GO" id="GO:0009507">
    <property type="term" value="C:chloroplast"/>
    <property type="evidence" value="ECO:0007669"/>
    <property type="project" value="UniProtKB-SubCell"/>
</dbReference>
<dbReference type="GO" id="GO:0000428">
    <property type="term" value="C:DNA-directed RNA polymerase complex"/>
    <property type="evidence" value="ECO:0007669"/>
    <property type="project" value="UniProtKB-KW"/>
</dbReference>
<feature type="region of interest" description="Disordered" evidence="11">
    <location>
        <begin position="129"/>
        <end position="167"/>
    </location>
</feature>
<dbReference type="Pfam" id="PF04561">
    <property type="entry name" value="RNA_pol_Rpb2_2"/>
    <property type="match status" value="1"/>
</dbReference>
<comment type="catalytic activity">
    <reaction evidence="7 8 10">
        <text>RNA(n) + a ribonucleoside 5'-triphosphate = RNA(n+1) + diphosphate</text>
        <dbReference type="Rhea" id="RHEA:21248"/>
        <dbReference type="Rhea" id="RHEA-COMP:14527"/>
        <dbReference type="Rhea" id="RHEA-COMP:17342"/>
        <dbReference type="ChEBI" id="CHEBI:33019"/>
        <dbReference type="ChEBI" id="CHEBI:61557"/>
        <dbReference type="ChEBI" id="CHEBI:140395"/>
        <dbReference type="EC" id="2.7.7.6"/>
    </reaction>
</comment>
<evidence type="ECO:0000259" key="12">
    <source>
        <dbReference type="Pfam" id="PF00562"/>
    </source>
</evidence>
<dbReference type="GO" id="GO:0032549">
    <property type="term" value="F:ribonucleoside binding"/>
    <property type="evidence" value="ECO:0007669"/>
    <property type="project" value="InterPro"/>
</dbReference>
<dbReference type="InterPro" id="IPR007120">
    <property type="entry name" value="DNA-dir_RNAP_su2_dom"/>
</dbReference>
<dbReference type="InterPro" id="IPR010243">
    <property type="entry name" value="RNA_pol_bsu_bac"/>
</dbReference>
<feature type="domain" description="DNA-directed RNA polymerase subunit 2 hybrid-binding" evidence="12">
    <location>
        <begin position="577"/>
        <end position="977"/>
    </location>
</feature>
<keyword evidence="6 8" id="KW-0804">Transcription</keyword>
<protein>
    <recommendedName>
        <fullName evidence="8">DNA-directed RNA polymerase subunit beta</fullName>
        <ecNumber evidence="8">2.7.7.6</ecNumber>
    </recommendedName>
    <alternativeName>
        <fullName evidence="8">PEP</fullName>
    </alternativeName>
    <alternativeName>
        <fullName evidence="8">Plastid-encoded RNA polymerase subunit beta</fullName>
        <shortName evidence="8">RNA polymerase subunit beta</shortName>
    </alternativeName>
</protein>
<dbReference type="Gene3D" id="3.90.1100.10">
    <property type="match status" value="1"/>
</dbReference>
<evidence type="ECO:0000256" key="6">
    <source>
        <dbReference type="ARBA" id="ARBA00023163"/>
    </source>
</evidence>
<evidence type="ECO:0000256" key="5">
    <source>
        <dbReference type="ARBA" id="ARBA00022695"/>
    </source>
</evidence>
<evidence type="ECO:0000256" key="7">
    <source>
        <dbReference type="ARBA" id="ARBA00048552"/>
    </source>
</evidence>
<evidence type="ECO:0000256" key="11">
    <source>
        <dbReference type="SAM" id="MobiDB-lite"/>
    </source>
</evidence>
<geneLocation type="chloroplast" evidence="16"/>
<evidence type="ECO:0000256" key="9">
    <source>
        <dbReference type="RuleBase" id="RU000434"/>
    </source>
</evidence>
<evidence type="ECO:0000313" key="16">
    <source>
        <dbReference type="EMBL" id="UFP91554.1"/>
    </source>
</evidence>
<evidence type="ECO:0000259" key="14">
    <source>
        <dbReference type="Pfam" id="PF04561"/>
    </source>
</evidence>
<dbReference type="InterPro" id="IPR037033">
    <property type="entry name" value="DNA-dir_RNAP_su2_hyb_sf"/>
</dbReference>
<dbReference type="InterPro" id="IPR007121">
    <property type="entry name" value="RNA_pol_bsu_CS"/>
</dbReference>
<accession>A0A8K1SNY7</accession>
<dbReference type="EMBL" id="MZ392854">
    <property type="protein sequence ID" value="UFP91554.1"/>
    <property type="molecule type" value="Genomic_DNA"/>
</dbReference>
<comment type="function">
    <text evidence="1 8 10">DNA-dependent RNA polymerase catalyzes the transcription of DNA into RNA using the four ribonucleoside triphosphates as substrates.</text>
</comment>
<dbReference type="PANTHER" id="PTHR20856">
    <property type="entry name" value="DNA-DIRECTED RNA POLYMERASE I SUBUNIT 2"/>
    <property type="match status" value="1"/>
</dbReference>
<evidence type="ECO:0000259" key="13">
    <source>
        <dbReference type="Pfam" id="PF04560"/>
    </source>
</evidence>
<dbReference type="Pfam" id="PF00562">
    <property type="entry name" value="RNA_pol_Rpb2_6"/>
    <property type="match status" value="1"/>
</dbReference>
<keyword evidence="16" id="KW-0150">Chloroplast</keyword>
<evidence type="ECO:0000256" key="10">
    <source>
        <dbReference type="RuleBase" id="RU363031"/>
    </source>
</evidence>
<evidence type="ECO:0000256" key="1">
    <source>
        <dbReference type="ARBA" id="ARBA00004026"/>
    </source>
</evidence>
<dbReference type="Pfam" id="PF04560">
    <property type="entry name" value="RNA_pol_Rpb2_7"/>
    <property type="match status" value="1"/>
</dbReference>
<dbReference type="InterPro" id="IPR007645">
    <property type="entry name" value="RNA_pol_Rpb2_3"/>
</dbReference>
<dbReference type="Gene3D" id="2.30.150.10">
    <property type="entry name" value="DNA-directed RNA polymerase, beta subunit, external 1 domain"/>
    <property type="match status" value="1"/>
</dbReference>
<dbReference type="SUPFAM" id="SSF64484">
    <property type="entry name" value="beta and beta-prime subunits of DNA dependent RNA-polymerase"/>
    <property type="match status" value="1"/>
</dbReference>
<feature type="domain" description="RNA polymerase Rpb2" evidence="15">
    <location>
        <begin position="371"/>
        <end position="439"/>
    </location>
</feature>
<dbReference type="GO" id="GO:0003677">
    <property type="term" value="F:DNA binding"/>
    <property type="evidence" value="ECO:0007669"/>
    <property type="project" value="UniProtKB-UniRule"/>
</dbReference>
<feature type="domain" description="RNA polymerase Rpb2" evidence="14">
    <location>
        <begin position="128"/>
        <end position="310"/>
    </location>
</feature>
<dbReference type="CDD" id="cd00653">
    <property type="entry name" value="RNA_pol_B_RPB2"/>
    <property type="match status" value="1"/>
</dbReference>
<dbReference type="InterPro" id="IPR042107">
    <property type="entry name" value="DNA-dir_RNA_pol_bsu_ext_1_sf"/>
</dbReference>
<dbReference type="NCBIfam" id="NF001616">
    <property type="entry name" value="PRK00405.1"/>
    <property type="match status" value="1"/>
</dbReference>
<evidence type="ECO:0000259" key="15">
    <source>
        <dbReference type="Pfam" id="PF04565"/>
    </source>
</evidence>
<comment type="subcellular location">
    <subcellularLocation>
        <location evidence="8">Plastid</location>
        <location evidence="8">Chloroplast</location>
    </subcellularLocation>
</comment>
<keyword evidence="3 8" id="KW-0240">DNA-directed RNA polymerase</keyword>